<name>A0ABQ3Z786_9ACTN</name>
<dbReference type="EMBL" id="BOML01000057">
    <property type="protein sequence ID" value="GIE05694.1"/>
    <property type="molecule type" value="Genomic_DNA"/>
</dbReference>
<evidence type="ECO:0000313" key="1">
    <source>
        <dbReference type="EMBL" id="GIE05694.1"/>
    </source>
</evidence>
<comment type="caution">
    <text evidence="1">The sequence shown here is derived from an EMBL/GenBank/DDBJ whole genome shotgun (WGS) entry which is preliminary data.</text>
</comment>
<organism evidence="1 2">
    <name type="scientific">Paractinoplanes durhamensis</name>
    <dbReference type="NCBI Taxonomy" id="113563"/>
    <lineage>
        <taxon>Bacteria</taxon>
        <taxon>Bacillati</taxon>
        <taxon>Actinomycetota</taxon>
        <taxon>Actinomycetes</taxon>
        <taxon>Micromonosporales</taxon>
        <taxon>Micromonosporaceae</taxon>
        <taxon>Paractinoplanes</taxon>
    </lineage>
</organism>
<proteinExistence type="predicted"/>
<gene>
    <name evidence="1" type="ORF">Adu01nite_70440</name>
</gene>
<protein>
    <submittedName>
        <fullName evidence="1">Uncharacterized protein</fullName>
    </submittedName>
</protein>
<reference evidence="1 2" key="1">
    <citation type="submission" date="2021-01" db="EMBL/GenBank/DDBJ databases">
        <title>Whole genome shotgun sequence of Actinoplanes durhamensis NBRC 14914.</title>
        <authorList>
            <person name="Komaki H."/>
            <person name="Tamura T."/>
        </authorList>
    </citation>
    <scope>NUCLEOTIDE SEQUENCE [LARGE SCALE GENOMIC DNA]</scope>
    <source>
        <strain evidence="1 2">NBRC 14914</strain>
    </source>
</reference>
<keyword evidence="2" id="KW-1185">Reference proteome</keyword>
<sequence>MNTRGIRILDPKTGKLVRVCRGPGVTGTCPFARRNGVVPCAGQLISPPDADHRFWPLTVPPNHRYCELGWNSLALACLAEAEDCRNKWQAGAESETRRVLARAAGGDPRYAKMTTAELRTTGLWRWRLSTSAIQLQKAEEKQRERARVYLDFAEFRRLSTLQLR</sequence>
<dbReference type="Proteomes" id="UP000637628">
    <property type="component" value="Unassembled WGS sequence"/>
</dbReference>
<accession>A0ABQ3Z786</accession>
<evidence type="ECO:0000313" key="2">
    <source>
        <dbReference type="Proteomes" id="UP000637628"/>
    </source>
</evidence>